<evidence type="ECO:0000313" key="4">
    <source>
        <dbReference type="EMBL" id="AGC34397.1"/>
    </source>
</evidence>
<sequence>MASGMGNADDEMNRRALRQQERLNQMSTQSPAVGRSSPDDDGEVSTTDTDAAAMLEHYNSNGEGSMTKEKKKLKSPRYSDVPSYTLEALDTDTLKDDVFPALDFSEAERQAAGALVRYADQDLTQAEVAEKAGVSSTTISRTRRSLTTSRNPDEDKREILRYARENPDASNSEIADKFGTASSNVKAMLREYRHARIVCEVEVEETTDDDESTTGETTGDDEQDVSDGDDDDTQSDEADAVQKDLSGDGDVTYKYDPKDKSKKQTRGGQSLKSVRDQSHLISLFRELDRRLREVENNGVEADVPSAFKGRVSSLESQLEGVQSVVDRIENQQSNLERFVEDELDTSSDFEALEQDVQDLKEQCQGIVEATEQDWEETTLGQRVDRIEESLSSHKEAIQDLRESGGGGTSFSTEEKRKVIVALAENGQDELIDRVLDEF</sequence>
<feature type="domain" description="HTH cro/C1-type" evidence="3">
    <location>
        <begin position="121"/>
        <end position="141"/>
    </location>
</feature>
<name>L7TNG7_9CAUD</name>
<dbReference type="RefSeq" id="YP_007378933.1">
    <property type="nucleotide sequence ID" value="NC_020158.1"/>
</dbReference>
<gene>
    <name evidence="4" type="primary">27</name>
    <name evidence="4" type="ORF">HVTV1_27</name>
</gene>
<dbReference type="EMBL" id="KC117377">
    <property type="protein sequence ID" value="AGC34397.1"/>
    <property type="molecule type" value="Genomic_DNA"/>
</dbReference>
<dbReference type="Pfam" id="PF13412">
    <property type="entry name" value="HTH_24"/>
    <property type="match status" value="1"/>
</dbReference>
<dbReference type="GeneID" id="14477268"/>
<accession>L7TNG7</accession>
<dbReference type="Proteomes" id="UP000011137">
    <property type="component" value="Segment"/>
</dbReference>
<dbReference type="KEGG" id="vg:14477268"/>
<evidence type="ECO:0000256" key="1">
    <source>
        <dbReference type="SAM" id="Coils"/>
    </source>
</evidence>
<organism evidence="4 5">
    <name type="scientific">Haloarcula vallismortis tailed virus 1</name>
    <dbReference type="NCBI Taxonomy" id="1262528"/>
    <lineage>
        <taxon>Viruses</taxon>
        <taxon>Duplodnaviria</taxon>
        <taxon>Heunggongvirae</taxon>
        <taxon>Uroviricota</taxon>
        <taxon>Caudoviricetes</taxon>
        <taxon>Thumleimavirales</taxon>
        <taxon>Druskaviridae</taxon>
        <taxon>Tredecimvirus</taxon>
        <taxon>Tredecimvirus thailandense</taxon>
        <taxon>Tredecimvirus HVTV1</taxon>
    </lineage>
</organism>
<reference evidence="4 5" key="1">
    <citation type="journal article" date="2013" name="J. Virol.">
        <title>Insights into head-tailed viruses infecting extremely halophilic archaea.</title>
        <authorList>
            <person name="Pietila M.K."/>
            <person name="Laurinmaki P."/>
            <person name="Russell D.A."/>
            <person name="Ko C.C."/>
            <person name="Jacobs-Sera D."/>
            <person name="Butcher S.J."/>
            <person name="Bamford D.H."/>
            <person name="Hendrix R.W."/>
        </authorList>
    </citation>
    <scope>NUCLEOTIDE SEQUENCE [LARGE SCALE GENOMIC DNA]</scope>
</reference>
<feature type="compositionally biased region" description="Basic and acidic residues" evidence="2">
    <location>
        <begin position="240"/>
        <end position="259"/>
    </location>
</feature>
<feature type="compositionally biased region" description="Basic and acidic residues" evidence="2">
    <location>
        <begin position="151"/>
        <end position="167"/>
    </location>
</feature>
<dbReference type="PROSITE" id="PS50943">
    <property type="entry name" value="HTH_CROC1"/>
    <property type="match status" value="1"/>
</dbReference>
<evidence type="ECO:0000259" key="3">
    <source>
        <dbReference type="PROSITE" id="PS50943"/>
    </source>
</evidence>
<proteinExistence type="predicted"/>
<protein>
    <recommendedName>
        <fullName evidence="3">HTH cro/C1-type domain-containing protein</fullName>
    </recommendedName>
</protein>
<dbReference type="OrthoDB" id="12399at10239"/>
<keyword evidence="1" id="KW-0175">Coiled coil</keyword>
<feature type="compositionally biased region" description="Polar residues" evidence="2">
    <location>
        <begin position="22"/>
        <end position="31"/>
    </location>
</feature>
<feature type="region of interest" description="Disordered" evidence="2">
    <location>
        <begin position="201"/>
        <end position="274"/>
    </location>
</feature>
<dbReference type="CDD" id="cd00093">
    <property type="entry name" value="HTH_XRE"/>
    <property type="match status" value="1"/>
</dbReference>
<feature type="compositionally biased region" description="Basic and acidic residues" evidence="2">
    <location>
        <begin position="11"/>
        <end position="21"/>
    </location>
</feature>
<evidence type="ECO:0000256" key="2">
    <source>
        <dbReference type="SAM" id="MobiDB-lite"/>
    </source>
</evidence>
<feature type="compositionally biased region" description="Low complexity" evidence="2">
    <location>
        <begin position="135"/>
        <end position="150"/>
    </location>
</feature>
<feature type="compositionally biased region" description="Acidic residues" evidence="2">
    <location>
        <begin position="201"/>
        <end position="239"/>
    </location>
</feature>
<dbReference type="Gene3D" id="1.10.10.60">
    <property type="entry name" value="Homeodomain-like"/>
    <property type="match status" value="2"/>
</dbReference>
<feature type="region of interest" description="Disordered" evidence="2">
    <location>
        <begin position="128"/>
        <end position="175"/>
    </location>
</feature>
<dbReference type="InterPro" id="IPR001387">
    <property type="entry name" value="Cro/C1-type_HTH"/>
</dbReference>
<evidence type="ECO:0000313" key="5">
    <source>
        <dbReference type="Proteomes" id="UP000011137"/>
    </source>
</evidence>
<keyword evidence="5" id="KW-1185">Reference proteome</keyword>
<feature type="region of interest" description="Disordered" evidence="2">
    <location>
        <begin position="1"/>
        <end position="84"/>
    </location>
</feature>
<feature type="coiled-coil region" evidence="1">
    <location>
        <begin position="311"/>
        <end position="403"/>
    </location>
</feature>